<reference evidence="3" key="1">
    <citation type="submission" date="2020-09" db="EMBL/GenBank/DDBJ databases">
        <title>Genome seq and assembly of Devosia sp.</title>
        <authorList>
            <person name="Chhetri G."/>
        </authorList>
    </citation>
    <scope>NUCLEOTIDE SEQUENCE</scope>
    <source>
        <strain evidence="3">PTR5</strain>
    </source>
</reference>
<keyword evidence="4" id="KW-1185">Reference proteome</keyword>
<sequence length="62" mass="6853">MSKHAADADARPELDQVLTDRAQGPAERAVLGFEPMGTMIRLVAFVLFFVLVGGSLFYWLNL</sequence>
<evidence type="ECO:0000313" key="3">
    <source>
        <dbReference type="EMBL" id="MBD8066107.1"/>
    </source>
</evidence>
<keyword evidence="2" id="KW-0472">Membrane</keyword>
<protein>
    <submittedName>
        <fullName evidence="3">Uncharacterized protein</fullName>
    </submittedName>
</protein>
<feature type="compositionally biased region" description="Basic and acidic residues" evidence="1">
    <location>
        <begin position="1"/>
        <end position="14"/>
    </location>
</feature>
<gene>
    <name evidence="3" type="ORF">IC608_11550</name>
</gene>
<dbReference type="EMBL" id="JACYFU010000003">
    <property type="protein sequence ID" value="MBD8066107.1"/>
    <property type="molecule type" value="Genomic_DNA"/>
</dbReference>
<dbReference type="AlphaFoldDB" id="A0A927ITP7"/>
<keyword evidence="2" id="KW-0812">Transmembrane</keyword>
<dbReference type="Proteomes" id="UP000654108">
    <property type="component" value="Unassembled WGS sequence"/>
</dbReference>
<keyword evidence="2" id="KW-1133">Transmembrane helix</keyword>
<comment type="caution">
    <text evidence="3">The sequence shown here is derived from an EMBL/GenBank/DDBJ whole genome shotgun (WGS) entry which is preliminary data.</text>
</comment>
<feature type="region of interest" description="Disordered" evidence="1">
    <location>
        <begin position="1"/>
        <end position="21"/>
    </location>
</feature>
<evidence type="ECO:0000256" key="1">
    <source>
        <dbReference type="SAM" id="MobiDB-lite"/>
    </source>
</evidence>
<proteinExistence type="predicted"/>
<organism evidence="3 4">
    <name type="scientific">Devosia oryzisoli</name>
    <dbReference type="NCBI Taxonomy" id="2774138"/>
    <lineage>
        <taxon>Bacteria</taxon>
        <taxon>Pseudomonadati</taxon>
        <taxon>Pseudomonadota</taxon>
        <taxon>Alphaproteobacteria</taxon>
        <taxon>Hyphomicrobiales</taxon>
        <taxon>Devosiaceae</taxon>
        <taxon>Devosia</taxon>
    </lineage>
</organism>
<dbReference type="RefSeq" id="WP_191775538.1">
    <property type="nucleotide sequence ID" value="NZ_JACYFU010000003.1"/>
</dbReference>
<accession>A0A927ITP7</accession>
<evidence type="ECO:0000313" key="4">
    <source>
        <dbReference type="Proteomes" id="UP000654108"/>
    </source>
</evidence>
<evidence type="ECO:0000256" key="2">
    <source>
        <dbReference type="SAM" id="Phobius"/>
    </source>
</evidence>
<name>A0A927ITP7_9HYPH</name>
<feature type="transmembrane region" description="Helical" evidence="2">
    <location>
        <begin position="39"/>
        <end position="60"/>
    </location>
</feature>